<dbReference type="GO" id="GO:0019213">
    <property type="term" value="F:deacetylase activity"/>
    <property type="evidence" value="ECO:0007669"/>
    <property type="project" value="InterPro"/>
</dbReference>
<dbReference type="AlphaFoldDB" id="A0A383C4Q5"/>
<sequence>MVAACSFEVPAFTKSTLTSSLMFGGYQNPAFKWYVAYSSLPSCGRTCAAGRGQSRPGNGEVKEAGEYAVAAALASASCGEFGQLVKHDLVLTGATVIDPSQQICGRFDVAIDGDRIAAVEEGAIEAGTWEADRHLDLSGKVLTPGWVDIHAHVYAGVTTWGIKADAFCLATGVTTIVDAGSPGWANFLGFEEYVV</sequence>
<dbReference type="PANTHER" id="PTHR42717">
    <property type="entry name" value="DIHYDROOROTASE-RELATED"/>
    <property type="match status" value="1"/>
</dbReference>
<name>A0A383C4Q5_9ZZZZ</name>
<evidence type="ECO:0000313" key="1">
    <source>
        <dbReference type="EMBL" id="SVE27174.1"/>
    </source>
</evidence>
<dbReference type="InterPro" id="IPR020043">
    <property type="entry name" value="Deacetylase_Atu3266-like"/>
</dbReference>
<dbReference type="EMBL" id="UINC01205824">
    <property type="protein sequence ID" value="SVE27174.1"/>
    <property type="molecule type" value="Genomic_DNA"/>
</dbReference>
<dbReference type="Gene3D" id="3.20.20.140">
    <property type="entry name" value="Metal-dependent hydrolases"/>
    <property type="match status" value="1"/>
</dbReference>
<feature type="non-terminal residue" evidence="1">
    <location>
        <position position="195"/>
    </location>
</feature>
<dbReference type="SUPFAM" id="SSF51338">
    <property type="entry name" value="Composite domain of metallo-dependent hydrolases"/>
    <property type="match status" value="1"/>
</dbReference>
<gene>
    <name evidence="1" type="ORF">METZ01_LOCUS480028</name>
</gene>
<dbReference type="GO" id="GO:0016810">
    <property type="term" value="F:hydrolase activity, acting on carbon-nitrogen (but not peptide) bonds"/>
    <property type="evidence" value="ECO:0007669"/>
    <property type="project" value="InterPro"/>
</dbReference>
<dbReference type="InterPro" id="IPR011059">
    <property type="entry name" value="Metal-dep_hydrolase_composite"/>
</dbReference>
<reference evidence="1" key="1">
    <citation type="submission" date="2018-05" db="EMBL/GenBank/DDBJ databases">
        <authorList>
            <person name="Lanie J.A."/>
            <person name="Ng W.-L."/>
            <person name="Kazmierczak K.M."/>
            <person name="Andrzejewski T.M."/>
            <person name="Davidsen T.M."/>
            <person name="Wayne K.J."/>
            <person name="Tettelin H."/>
            <person name="Glass J.I."/>
            <person name="Rusch D."/>
            <person name="Podicherti R."/>
            <person name="Tsui H.-C.T."/>
            <person name="Winkler M.E."/>
        </authorList>
    </citation>
    <scope>NUCLEOTIDE SEQUENCE</scope>
</reference>
<accession>A0A383C4Q5</accession>
<evidence type="ECO:0008006" key="2">
    <source>
        <dbReference type="Google" id="ProtNLM"/>
    </source>
</evidence>
<organism evidence="1">
    <name type="scientific">marine metagenome</name>
    <dbReference type="NCBI Taxonomy" id="408172"/>
    <lineage>
        <taxon>unclassified sequences</taxon>
        <taxon>metagenomes</taxon>
        <taxon>ecological metagenomes</taxon>
    </lineage>
</organism>
<protein>
    <recommendedName>
        <fullName evidence="2">Amidohydrolase-related domain-containing protein</fullName>
    </recommendedName>
</protein>
<proteinExistence type="predicted"/>
<dbReference type="PANTHER" id="PTHR42717:SF1">
    <property type="entry name" value="IMIDAZOLONEPROPIONASE AND RELATED AMIDOHYDROLASES"/>
    <property type="match status" value="1"/>
</dbReference>
<dbReference type="Gene3D" id="2.30.40.10">
    <property type="entry name" value="Urease, subunit C, domain 1"/>
    <property type="match status" value="1"/>
</dbReference>